<sequence length="218" mass="22486">MVCGAALAGLLVTGCGGSGADAPRDVGKLLDGASTRPCSAELQATSLRDGVQVYRSWGRMNLNGPLTGRLDDQVKGHPVEDVVITATRVYRRPVTGGGSWTSFDASTAEGGIPVKNLRGYARLLLDHGARAVDGDDDEGTGPTQRLSARIASADLKGVDPVAAGNLDGVGTVASDLWVDGRGRVVRVEQQLHAPDGSAIKNTLTLRDFGDPTSVTAPG</sequence>
<evidence type="ECO:0000313" key="2">
    <source>
        <dbReference type="Proteomes" id="UP000600946"/>
    </source>
</evidence>
<dbReference type="EMBL" id="BMUU01000004">
    <property type="protein sequence ID" value="GGY31441.1"/>
    <property type="molecule type" value="Genomic_DNA"/>
</dbReference>
<dbReference type="SUPFAM" id="SSF89392">
    <property type="entry name" value="Prokaryotic lipoproteins and lipoprotein localization factors"/>
    <property type="match status" value="1"/>
</dbReference>
<evidence type="ECO:0008006" key="3">
    <source>
        <dbReference type="Google" id="ProtNLM"/>
    </source>
</evidence>
<evidence type="ECO:0000313" key="1">
    <source>
        <dbReference type="EMBL" id="GGY31441.1"/>
    </source>
</evidence>
<proteinExistence type="predicted"/>
<organism evidence="1 2">
    <name type="scientific">Streptomyces xanthochromogenes</name>
    <dbReference type="NCBI Taxonomy" id="67384"/>
    <lineage>
        <taxon>Bacteria</taxon>
        <taxon>Bacillati</taxon>
        <taxon>Actinomycetota</taxon>
        <taxon>Actinomycetes</taxon>
        <taxon>Kitasatosporales</taxon>
        <taxon>Streptomycetaceae</taxon>
        <taxon>Streptomyces</taxon>
    </lineage>
</organism>
<dbReference type="Gene3D" id="2.50.20.20">
    <property type="match status" value="1"/>
</dbReference>
<dbReference type="InterPro" id="IPR029046">
    <property type="entry name" value="LolA/LolB/LppX"/>
</dbReference>
<name>A0ABQ3A0L9_9ACTN</name>
<gene>
    <name evidence="1" type="ORF">GCM10010326_26490</name>
</gene>
<dbReference type="Proteomes" id="UP000600946">
    <property type="component" value="Unassembled WGS sequence"/>
</dbReference>
<keyword evidence="2" id="KW-1185">Reference proteome</keyword>
<reference evidence="2" key="1">
    <citation type="journal article" date="2019" name="Int. J. Syst. Evol. Microbiol.">
        <title>The Global Catalogue of Microorganisms (GCM) 10K type strain sequencing project: providing services to taxonomists for standard genome sequencing and annotation.</title>
        <authorList>
            <consortium name="The Broad Institute Genomics Platform"/>
            <consortium name="The Broad Institute Genome Sequencing Center for Infectious Disease"/>
            <person name="Wu L."/>
            <person name="Ma J."/>
        </authorList>
    </citation>
    <scope>NUCLEOTIDE SEQUENCE [LARGE SCALE GENOMIC DNA]</scope>
    <source>
        <strain evidence="2">JCM 4594</strain>
    </source>
</reference>
<accession>A0ABQ3A0L9</accession>
<protein>
    <recommendedName>
        <fullName evidence="3">Lipoprotein</fullName>
    </recommendedName>
</protein>
<comment type="caution">
    <text evidence="1">The sequence shown here is derived from an EMBL/GenBank/DDBJ whole genome shotgun (WGS) entry which is preliminary data.</text>
</comment>